<dbReference type="InterPro" id="IPR001173">
    <property type="entry name" value="Glyco_trans_2-like"/>
</dbReference>
<dbReference type="Proteomes" id="UP000321938">
    <property type="component" value="Unassembled WGS sequence"/>
</dbReference>
<dbReference type="AlphaFoldDB" id="A0A5C7BDD7"/>
<dbReference type="OrthoDB" id="848759at2"/>
<reference evidence="2 3" key="1">
    <citation type="submission" date="2019-08" db="EMBL/GenBank/DDBJ databases">
        <title>Genome of Psychroserpens burtonensis ACAM 167.</title>
        <authorList>
            <person name="Bowman J.P."/>
        </authorList>
    </citation>
    <scope>NUCLEOTIDE SEQUENCE [LARGE SCALE GENOMIC DNA]</scope>
    <source>
        <strain evidence="2 3">ACAM 167</strain>
    </source>
</reference>
<comment type="caution">
    <text evidence="2">The sequence shown here is derived from an EMBL/GenBank/DDBJ whole genome shotgun (WGS) entry which is preliminary data.</text>
</comment>
<name>A0A5C7BDD7_9FLAO</name>
<dbReference type="SUPFAM" id="SSF53448">
    <property type="entry name" value="Nucleotide-diphospho-sugar transferases"/>
    <property type="match status" value="1"/>
</dbReference>
<feature type="domain" description="Glycosyltransferase 2-like" evidence="1">
    <location>
        <begin position="43"/>
        <end position="162"/>
    </location>
</feature>
<protein>
    <submittedName>
        <fullName evidence="2">Glycosyltransferase family 2 protein</fullName>
    </submittedName>
</protein>
<keyword evidence="2" id="KW-0808">Transferase</keyword>
<gene>
    <name evidence="2" type="ORF">ES692_10705</name>
</gene>
<sequence length="244" mass="28676">MISLKRILYKLKYFYKKYGYFIIFKAMLCKMVLKFKKENDGITVVITSAGRLEYLKETIESLRNCVSSEQINNIYWYIIDDNPTSTKTREYIKSLNFDLVLLNKKNKGLGYSLNKIYSKVKTKFIFHCEDDWLFNENLPLNDMIALLENNKHIAQVLLNRDMPYKEKAIAISGKKYAQYDKTHSFNPHLTTKKVGLTCLPFSMQNTEREITNRLRKRGLTTAILGYDKINYVTHIGVEKLVTKY</sequence>
<proteinExistence type="predicted"/>
<dbReference type="Gene3D" id="3.90.550.10">
    <property type="entry name" value="Spore Coat Polysaccharide Biosynthesis Protein SpsA, Chain A"/>
    <property type="match status" value="1"/>
</dbReference>
<dbReference type="RefSeq" id="WP_147231742.1">
    <property type="nucleotide sequence ID" value="NZ_VOSB01000014.1"/>
</dbReference>
<dbReference type="EMBL" id="VOSB01000014">
    <property type="protein sequence ID" value="TXE17120.1"/>
    <property type="molecule type" value="Genomic_DNA"/>
</dbReference>
<organism evidence="2 3">
    <name type="scientific">Psychroserpens burtonensis</name>
    <dbReference type="NCBI Taxonomy" id="49278"/>
    <lineage>
        <taxon>Bacteria</taxon>
        <taxon>Pseudomonadati</taxon>
        <taxon>Bacteroidota</taxon>
        <taxon>Flavobacteriia</taxon>
        <taxon>Flavobacteriales</taxon>
        <taxon>Flavobacteriaceae</taxon>
        <taxon>Psychroserpens</taxon>
    </lineage>
</organism>
<keyword evidence="3" id="KW-1185">Reference proteome</keyword>
<dbReference type="CDD" id="cd00761">
    <property type="entry name" value="Glyco_tranf_GTA_type"/>
    <property type="match status" value="1"/>
</dbReference>
<evidence type="ECO:0000259" key="1">
    <source>
        <dbReference type="Pfam" id="PF00535"/>
    </source>
</evidence>
<dbReference type="GO" id="GO:0016740">
    <property type="term" value="F:transferase activity"/>
    <property type="evidence" value="ECO:0007669"/>
    <property type="project" value="UniProtKB-KW"/>
</dbReference>
<evidence type="ECO:0000313" key="2">
    <source>
        <dbReference type="EMBL" id="TXE17120.1"/>
    </source>
</evidence>
<dbReference type="InterPro" id="IPR029044">
    <property type="entry name" value="Nucleotide-diphossugar_trans"/>
</dbReference>
<accession>A0A5C7BDD7</accession>
<evidence type="ECO:0000313" key="3">
    <source>
        <dbReference type="Proteomes" id="UP000321938"/>
    </source>
</evidence>
<dbReference type="Pfam" id="PF00535">
    <property type="entry name" value="Glycos_transf_2"/>
    <property type="match status" value="1"/>
</dbReference>